<protein>
    <submittedName>
        <fullName evidence="4">ENDD1 protein</fullName>
    </submittedName>
</protein>
<dbReference type="InterPro" id="IPR044925">
    <property type="entry name" value="His-Me_finger_sf"/>
</dbReference>
<comment type="caution">
    <text evidence="4">The sequence shown here is derived from an EMBL/GenBank/DDBJ whole genome shotgun (WGS) entry which is preliminary data.</text>
</comment>
<dbReference type="EMBL" id="VZRP01010681">
    <property type="protein sequence ID" value="NWV64757.1"/>
    <property type="molecule type" value="Genomic_DNA"/>
</dbReference>
<dbReference type="GO" id="GO:0016787">
    <property type="term" value="F:hydrolase activity"/>
    <property type="evidence" value="ECO:0007669"/>
    <property type="project" value="InterPro"/>
</dbReference>
<dbReference type="Pfam" id="PF01223">
    <property type="entry name" value="Endonuclease_NS"/>
    <property type="match status" value="1"/>
</dbReference>
<keyword evidence="5" id="KW-1185">Reference proteome</keyword>
<dbReference type="InterPro" id="IPR001604">
    <property type="entry name" value="Endo_G_ENPP1-like_dom"/>
</dbReference>
<dbReference type="PANTHER" id="PTHR21472:SF26">
    <property type="entry name" value="ENDONUCLEASE DOMAIN CONTAINING 1"/>
    <property type="match status" value="1"/>
</dbReference>
<dbReference type="GO" id="GO:0003676">
    <property type="term" value="F:nucleic acid binding"/>
    <property type="evidence" value="ECO:0007669"/>
    <property type="project" value="InterPro"/>
</dbReference>
<feature type="chain" id="PRO_5029503844" evidence="1">
    <location>
        <begin position="20"/>
        <end position="278"/>
    </location>
</feature>
<evidence type="ECO:0000313" key="5">
    <source>
        <dbReference type="Proteomes" id="UP000564407"/>
    </source>
</evidence>
<feature type="non-terminal residue" evidence="4">
    <location>
        <position position="1"/>
    </location>
</feature>
<evidence type="ECO:0000259" key="3">
    <source>
        <dbReference type="SMART" id="SM00892"/>
    </source>
</evidence>
<accession>A0A7K6GND2</accession>
<dbReference type="AlphaFoldDB" id="A0A7K6GND2"/>
<gene>
    <name evidence="4" type="primary">Endod1_0</name>
    <name evidence="4" type="ORF">MALELE_R01281</name>
</gene>
<evidence type="ECO:0000256" key="1">
    <source>
        <dbReference type="SAM" id="SignalP"/>
    </source>
</evidence>
<evidence type="ECO:0000313" key="4">
    <source>
        <dbReference type="EMBL" id="NWV64757.1"/>
    </source>
</evidence>
<dbReference type="PANTHER" id="PTHR21472">
    <property type="entry name" value="ENDONUCLEASE DOMAIN-CONTAINING 1 PROTEIN ENDOD1"/>
    <property type="match status" value="1"/>
</dbReference>
<dbReference type="GO" id="GO:0046872">
    <property type="term" value="F:metal ion binding"/>
    <property type="evidence" value="ECO:0007669"/>
    <property type="project" value="InterPro"/>
</dbReference>
<dbReference type="SMART" id="SM00892">
    <property type="entry name" value="Endonuclease_NS"/>
    <property type="match status" value="1"/>
</dbReference>
<proteinExistence type="predicted"/>
<dbReference type="SMART" id="SM00477">
    <property type="entry name" value="NUC"/>
    <property type="match status" value="1"/>
</dbReference>
<feature type="domain" description="ENPP1-3/EXOG-like endonuclease/phosphodiesterase" evidence="2">
    <location>
        <begin position="57"/>
        <end position="269"/>
    </location>
</feature>
<dbReference type="InterPro" id="IPR020821">
    <property type="entry name" value="ENPP1-3/EXOG-like_nuc-like"/>
</dbReference>
<dbReference type="SUPFAM" id="SSF54060">
    <property type="entry name" value="His-Me finger endonucleases"/>
    <property type="match status" value="1"/>
</dbReference>
<evidence type="ECO:0000259" key="2">
    <source>
        <dbReference type="SMART" id="SM00477"/>
    </source>
</evidence>
<dbReference type="Gene3D" id="3.40.570.10">
    <property type="entry name" value="Extracellular Endonuclease, subunit A"/>
    <property type="match status" value="1"/>
</dbReference>
<feature type="non-terminal residue" evidence="4">
    <location>
        <position position="278"/>
    </location>
</feature>
<dbReference type="Proteomes" id="UP000564407">
    <property type="component" value="Unassembled WGS sequence"/>
</dbReference>
<keyword evidence="1" id="KW-0732">Signal</keyword>
<reference evidence="4 5" key="1">
    <citation type="submission" date="2019-09" db="EMBL/GenBank/DDBJ databases">
        <title>Bird 10,000 Genomes (B10K) Project - Family phase.</title>
        <authorList>
            <person name="Zhang G."/>
        </authorList>
    </citation>
    <scope>NUCLEOTIDE SEQUENCE [LARGE SCALE GENOMIC DNA]</scope>
    <source>
        <strain evidence="4">B10K-DU-029-44</strain>
        <tissue evidence="4">Heart</tissue>
    </source>
</reference>
<organism evidence="4 5">
    <name type="scientific">Malurus elegans</name>
    <name type="common">Red-winged fairywren</name>
    <dbReference type="NCBI Taxonomy" id="720584"/>
    <lineage>
        <taxon>Eukaryota</taxon>
        <taxon>Metazoa</taxon>
        <taxon>Chordata</taxon>
        <taxon>Craniata</taxon>
        <taxon>Vertebrata</taxon>
        <taxon>Euteleostomi</taxon>
        <taxon>Archelosauria</taxon>
        <taxon>Archosauria</taxon>
        <taxon>Dinosauria</taxon>
        <taxon>Saurischia</taxon>
        <taxon>Theropoda</taxon>
        <taxon>Coelurosauria</taxon>
        <taxon>Aves</taxon>
        <taxon>Neognathae</taxon>
        <taxon>Neoaves</taxon>
        <taxon>Telluraves</taxon>
        <taxon>Australaves</taxon>
        <taxon>Passeriformes</taxon>
        <taxon>Meliphagoidea</taxon>
        <taxon>Maluridae</taxon>
        <taxon>Malurus</taxon>
    </lineage>
</organism>
<feature type="signal peptide" evidence="1">
    <location>
        <begin position="1"/>
        <end position="19"/>
    </location>
</feature>
<name>A0A7K6GND2_9PASS</name>
<sequence>IRWLLLLQVLVSCLWLGHSEVVTSFEKCPQFFYQETTPNEALTPQKAAWICQRYNNQYHFATLYDRNRRIPVYSAYIYQPGCDEVTTPESWWFVEPQLIDKSSLIEMERESIIIEQHRFTLEQIKESQSVLEDYSNLIGLVRGHLNPSGHHRSDDSKLATFTLTNIVPQDSSVNKGAWKKYEFATMAEKSEGCRTTYVITGAVPGNNYVASGRVNKPSHIWSAACCVMDEEYMKAWAVIAENDKNEAQDLTLGELEEKLTEFYGGQEITLFHSDCPRE</sequence>
<dbReference type="InterPro" id="IPR039015">
    <property type="entry name" value="ENDOD1"/>
</dbReference>
<feature type="domain" description="DNA/RNA non-specific endonuclease/pyrophosphatase/phosphodiesterase" evidence="3">
    <location>
        <begin position="56"/>
        <end position="270"/>
    </location>
</feature>
<dbReference type="InterPro" id="IPR044929">
    <property type="entry name" value="DNA/RNA_non-sp_Endonuclease_sf"/>
</dbReference>